<dbReference type="InterPro" id="IPR017853">
    <property type="entry name" value="GH"/>
</dbReference>
<evidence type="ECO:0000313" key="2">
    <source>
        <dbReference type="Proteomes" id="UP001500393"/>
    </source>
</evidence>
<keyword evidence="2" id="KW-1185">Reference proteome</keyword>
<dbReference type="SUPFAM" id="SSF51445">
    <property type="entry name" value="(Trans)glycosidases"/>
    <property type="match status" value="1"/>
</dbReference>
<proteinExistence type="predicted"/>
<sequence>MTTNSGYPVPAGGIKATLVGGNTVGAALREREPRADGHRHVDTPALVRQLREMSANTYLFGIWDAPTDWDDLREEFLPAAAAYGISVIPYLVPPSETAEHGRASRPYRLDFVGWARAMAELSLKYPNLTAWAIDDFEFPVNAELFTPEYMTEIAGTARAINPELCFYTCAYFGTATSERFLDRYGPYIDGIIYPFLDGDHENTTVAASLAGCLDRILELTEPRQLDLIPLIYTGRFLDAPLPPTEGYVTETLTVADEYARAGRTPGVIAYGTQLDGAPTPATDHRSMYGAGRLALVAPRAAVPAGAVAAADQVVVVDPASPRYEVSFWYHRSFLANGIDRGTYVLELLIDDTTVWSKDVNEQRWDLWVQGDALHGPVDVTEWVAGRDQVTLTFRLRCLRDVSLGYIDVGIDNLETVGLHVRNPGFEEPADWSLSAGGGPLLAVVDLHVPDRPARIVSAVSRSFGAR</sequence>
<comment type="caution">
    <text evidence="1">The sequence shown here is derived from an EMBL/GenBank/DDBJ whole genome shotgun (WGS) entry which is preliminary data.</text>
</comment>
<reference evidence="1 2" key="1">
    <citation type="journal article" date="2019" name="Int. J. Syst. Evol. Microbiol.">
        <title>The Global Catalogue of Microorganisms (GCM) 10K type strain sequencing project: providing services to taxonomists for standard genome sequencing and annotation.</title>
        <authorList>
            <consortium name="The Broad Institute Genomics Platform"/>
            <consortium name="The Broad Institute Genome Sequencing Center for Infectious Disease"/>
            <person name="Wu L."/>
            <person name="Ma J."/>
        </authorList>
    </citation>
    <scope>NUCLEOTIDE SEQUENCE [LARGE SCALE GENOMIC DNA]</scope>
    <source>
        <strain evidence="1 2">JCM 14969</strain>
    </source>
</reference>
<name>A0ABN2DS64_9ACTN</name>
<dbReference type="EMBL" id="BAAAOS010000022">
    <property type="protein sequence ID" value="GAA1582507.1"/>
    <property type="molecule type" value="Genomic_DNA"/>
</dbReference>
<dbReference type="Proteomes" id="UP001500393">
    <property type="component" value="Unassembled WGS sequence"/>
</dbReference>
<evidence type="ECO:0000313" key="1">
    <source>
        <dbReference type="EMBL" id="GAA1582507.1"/>
    </source>
</evidence>
<organism evidence="1 2">
    <name type="scientific">Kribbella sancticallisti</name>
    <dbReference type="NCBI Taxonomy" id="460087"/>
    <lineage>
        <taxon>Bacteria</taxon>
        <taxon>Bacillati</taxon>
        <taxon>Actinomycetota</taxon>
        <taxon>Actinomycetes</taxon>
        <taxon>Propionibacteriales</taxon>
        <taxon>Kribbellaceae</taxon>
        <taxon>Kribbella</taxon>
    </lineage>
</organism>
<accession>A0ABN2DS64</accession>
<protein>
    <submittedName>
        <fullName evidence="1">Uncharacterized protein</fullName>
    </submittedName>
</protein>
<gene>
    <name evidence="1" type="ORF">GCM10009789_40340</name>
</gene>
<dbReference type="RefSeq" id="WP_344216060.1">
    <property type="nucleotide sequence ID" value="NZ_BAAAOS010000022.1"/>
</dbReference>